<protein>
    <submittedName>
        <fullName evidence="1">Uncharacterized protein</fullName>
    </submittedName>
</protein>
<sequence>MFPGFVEVPKKFSVPVCASAWTEERPLPLETAMRLSAFASAMEKVAGERPDIKPTETYLCWRSGPGRKKVEGGRAVAALLNCGYTMDAAEEIKGFYLSYGPLLNKKEAPLREILRLVWSFHIIAYSILPSLHPEGFDSGVENVINPLKIAVYVHNMMGEKPKTFYPTPNKNGFNFHSGSSWPVFPTPPGEASREEIIEWLKTQAWKNAAQWLGTHARINIRAQKDSLIFHITPENLFTYVLAYSVFGSQESKTCACGCGLPALHGNYYNATHKRRCISTRPKQKAIAYFYKMLDGKNNRERHEAVKKEINRLWGAGVEDYETLIRKTKAFIKKRFGVVL</sequence>
<accession>A0A1M5DPL0</accession>
<name>A0A1M5DPL0_9FIRM</name>
<dbReference type="OrthoDB" id="9860718at2"/>
<dbReference type="RefSeq" id="WP_073167522.1">
    <property type="nucleotide sequence ID" value="NZ_FQUW01000053.1"/>
</dbReference>
<evidence type="ECO:0000313" key="1">
    <source>
        <dbReference type="EMBL" id="SHF68801.1"/>
    </source>
</evidence>
<keyword evidence="2" id="KW-1185">Reference proteome</keyword>
<reference evidence="2" key="1">
    <citation type="submission" date="2016-11" db="EMBL/GenBank/DDBJ databases">
        <authorList>
            <person name="Varghese N."/>
            <person name="Submissions S."/>
        </authorList>
    </citation>
    <scope>NUCLEOTIDE SEQUENCE [LARGE SCALE GENOMIC DNA]</scope>
    <source>
        <strain evidence="2">DSM 11792</strain>
    </source>
</reference>
<dbReference type="AlphaFoldDB" id="A0A1M5DPL0"/>
<dbReference type="EMBL" id="FQUW01000053">
    <property type="protein sequence ID" value="SHF68801.1"/>
    <property type="molecule type" value="Genomic_DNA"/>
</dbReference>
<organism evidence="1 2">
    <name type="scientific">Desulfofundulus australicus DSM 11792</name>
    <dbReference type="NCBI Taxonomy" id="1121425"/>
    <lineage>
        <taxon>Bacteria</taxon>
        <taxon>Bacillati</taxon>
        <taxon>Bacillota</taxon>
        <taxon>Clostridia</taxon>
        <taxon>Eubacteriales</taxon>
        <taxon>Peptococcaceae</taxon>
        <taxon>Desulfofundulus</taxon>
    </lineage>
</organism>
<gene>
    <name evidence="1" type="ORF">SAMN02745218_02882</name>
</gene>
<evidence type="ECO:0000313" key="2">
    <source>
        <dbReference type="Proteomes" id="UP000184196"/>
    </source>
</evidence>
<proteinExistence type="predicted"/>
<dbReference type="Proteomes" id="UP000184196">
    <property type="component" value="Unassembled WGS sequence"/>
</dbReference>